<dbReference type="PATRIC" id="fig|555500.3.peg.3090"/>
<comment type="caution">
    <text evidence="1">The sequence shown here is derived from an EMBL/GenBank/DDBJ whole genome shotgun (WGS) entry which is preliminary data.</text>
</comment>
<evidence type="ECO:0000313" key="2">
    <source>
        <dbReference type="Proteomes" id="UP000007364"/>
    </source>
</evidence>
<dbReference type="SUPFAM" id="SSF54211">
    <property type="entry name" value="Ribosomal protein S5 domain 2-like"/>
    <property type="match status" value="1"/>
</dbReference>
<name>K2PQY7_9FLAO</name>
<dbReference type="RefSeq" id="WP_008992827.1">
    <property type="nucleotide sequence ID" value="NZ_AMSG01000039.1"/>
</dbReference>
<dbReference type="GO" id="GO:0016301">
    <property type="term" value="F:kinase activity"/>
    <property type="evidence" value="ECO:0007669"/>
    <property type="project" value="UniProtKB-KW"/>
</dbReference>
<protein>
    <submittedName>
        <fullName evidence="1">GHMP kinase</fullName>
    </submittedName>
</protein>
<organism evidence="1 2">
    <name type="scientific">Galbibacter marinus</name>
    <dbReference type="NCBI Taxonomy" id="555500"/>
    <lineage>
        <taxon>Bacteria</taxon>
        <taxon>Pseudomonadati</taxon>
        <taxon>Bacteroidota</taxon>
        <taxon>Flavobacteriia</taxon>
        <taxon>Flavobacteriales</taxon>
        <taxon>Flavobacteriaceae</taxon>
        <taxon>Galbibacter</taxon>
    </lineage>
</organism>
<dbReference type="AlphaFoldDB" id="K2PQY7"/>
<sequence length="310" mass="34877">MHKYRSNGKVLITAEYAVLDGGLALALPSKYGQSLSVGKGDTGQIYWTAYRSTGELWFKAILDITNPVQITPIPIDNSLDKEFEKAKTLSKILVEAQKLNPFFINPKDGYSVETRLDFPTNWGLGSSSTLITNIASWAGVDPYVLLWNGFSGSGYDIACAQNDKPLTYQLQANQPIIDLIEFNPTFKDCLFFVHLNQKQNSREGIKRYKTLKDKESRLIKQISQLTVEFIQASSLQQFENLIQVHERYIASAIHLTPVKEKLFSDYKGAIKSLGAWGGDFILVTGSKGYVQNYFQVKGYPTIIPYPDMVY</sequence>
<dbReference type="STRING" id="555500.I215_15023"/>
<dbReference type="InterPro" id="IPR014721">
    <property type="entry name" value="Ribsml_uS5_D2-typ_fold_subgr"/>
</dbReference>
<accession>K2PQY7</accession>
<keyword evidence="1" id="KW-0418">Kinase</keyword>
<keyword evidence="2" id="KW-1185">Reference proteome</keyword>
<dbReference type="InterPro" id="IPR020568">
    <property type="entry name" value="Ribosomal_Su5_D2-typ_SF"/>
</dbReference>
<proteinExistence type="predicted"/>
<gene>
    <name evidence="1" type="ORF">I215_15023</name>
</gene>
<keyword evidence="1" id="KW-0808">Transferase</keyword>
<dbReference type="EMBL" id="AMSG01000039">
    <property type="protein sequence ID" value="EKF53934.1"/>
    <property type="molecule type" value="Genomic_DNA"/>
</dbReference>
<evidence type="ECO:0000313" key="1">
    <source>
        <dbReference type="EMBL" id="EKF53934.1"/>
    </source>
</evidence>
<dbReference type="NCBIfam" id="NF040656">
    <property type="entry name" value="GHMP_GYDIA"/>
    <property type="match status" value="1"/>
</dbReference>
<reference evidence="1 2" key="1">
    <citation type="journal article" date="2012" name="J. Bacteriol.">
        <title>Genome Sequence of Galbibacter marinum Type Strain ck-I2-15.</title>
        <authorList>
            <person name="Lai Q."/>
            <person name="Li C."/>
            <person name="Shao Z."/>
        </authorList>
    </citation>
    <scope>NUCLEOTIDE SEQUENCE [LARGE SCALE GENOMIC DNA]</scope>
    <source>
        <strain evidence="2">ck-I2-15</strain>
    </source>
</reference>
<dbReference type="InterPro" id="IPR047765">
    <property type="entry name" value="GHMP_GYDIA-like"/>
</dbReference>
<dbReference type="eggNOG" id="COG1577">
    <property type="taxonomic scope" value="Bacteria"/>
</dbReference>
<dbReference type="Gene3D" id="3.30.230.10">
    <property type="match status" value="1"/>
</dbReference>
<dbReference type="OrthoDB" id="5288719at2"/>
<dbReference type="Proteomes" id="UP000007364">
    <property type="component" value="Unassembled WGS sequence"/>
</dbReference>